<dbReference type="InterPro" id="IPR029060">
    <property type="entry name" value="PIN-like_dom_sf"/>
</dbReference>
<dbReference type="Pfam" id="PF01850">
    <property type="entry name" value="PIN"/>
    <property type="match status" value="1"/>
</dbReference>
<evidence type="ECO:0000259" key="1">
    <source>
        <dbReference type="Pfam" id="PF01850"/>
    </source>
</evidence>
<dbReference type="Proteomes" id="UP000471147">
    <property type="component" value="Unassembled WGS sequence"/>
</dbReference>
<reference evidence="2 3" key="1">
    <citation type="submission" date="2019-01" db="EMBL/GenBank/DDBJ databases">
        <title>Sphingorhabdus lacus sp.nov., isolated from an oligotrophic freshwater lake.</title>
        <authorList>
            <person name="Park M."/>
        </authorList>
    </citation>
    <scope>NUCLEOTIDE SEQUENCE [LARGE SCALE GENOMIC DNA]</scope>
    <source>
        <strain evidence="2 3">IMCC26285</strain>
    </source>
</reference>
<organism evidence="2 3">
    <name type="scientific">Sphingorhabdus profundilacus</name>
    <dbReference type="NCBI Taxonomy" id="2509718"/>
    <lineage>
        <taxon>Bacteria</taxon>
        <taxon>Pseudomonadati</taxon>
        <taxon>Pseudomonadota</taxon>
        <taxon>Alphaproteobacteria</taxon>
        <taxon>Sphingomonadales</taxon>
        <taxon>Sphingomonadaceae</taxon>
        <taxon>Sphingorhabdus</taxon>
    </lineage>
</organism>
<dbReference type="Gene3D" id="3.40.50.1010">
    <property type="entry name" value="5'-nuclease"/>
    <property type="match status" value="1"/>
</dbReference>
<protein>
    <submittedName>
        <fullName evidence="2">Type II toxin-antitoxin system VapC family toxin</fullName>
    </submittedName>
</protein>
<dbReference type="AlphaFoldDB" id="A0A6I4LYC2"/>
<evidence type="ECO:0000313" key="2">
    <source>
        <dbReference type="EMBL" id="MVZ96844.1"/>
    </source>
</evidence>
<feature type="domain" description="PIN" evidence="1">
    <location>
        <begin position="2"/>
        <end position="119"/>
    </location>
</feature>
<dbReference type="EMBL" id="SDWJ01000001">
    <property type="protein sequence ID" value="MVZ96844.1"/>
    <property type="molecule type" value="Genomic_DNA"/>
</dbReference>
<proteinExistence type="predicted"/>
<gene>
    <name evidence="2" type="ORF">EUU23_03885</name>
</gene>
<dbReference type="PANTHER" id="PTHR39664">
    <property type="match status" value="1"/>
</dbReference>
<sequence length="132" mass="14638">MIALDTSVLARYILNDTIAEADIAAQLISENECFVSWTVLLELCWVLESRAGLPRKDVVDILTTLSQSKMIIMPNIIAVTWAIDRYNAGADFADMIHLASTSDIITEFVSFDRKFAQQAGSETPLAVRTLRS</sequence>
<accession>A0A6I4LYC2</accession>
<keyword evidence="3" id="KW-1185">Reference proteome</keyword>
<dbReference type="OrthoDB" id="3175275at2"/>
<dbReference type="SUPFAM" id="SSF88723">
    <property type="entry name" value="PIN domain-like"/>
    <property type="match status" value="1"/>
</dbReference>
<name>A0A6I4LYC2_9SPHN</name>
<dbReference type="CDD" id="cd18683">
    <property type="entry name" value="PIN_VapC-like"/>
    <property type="match status" value="1"/>
</dbReference>
<comment type="caution">
    <text evidence="2">The sequence shown here is derived from an EMBL/GenBank/DDBJ whole genome shotgun (WGS) entry which is preliminary data.</text>
</comment>
<dbReference type="InterPro" id="IPR002716">
    <property type="entry name" value="PIN_dom"/>
</dbReference>
<dbReference type="RefSeq" id="WP_160352788.1">
    <property type="nucleotide sequence ID" value="NZ_SDWJ01000001.1"/>
</dbReference>
<evidence type="ECO:0000313" key="3">
    <source>
        <dbReference type="Proteomes" id="UP000471147"/>
    </source>
</evidence>
<dbReference type="PANTHER" id="PTHR39664:SF2">
    <property type="entry name" value="NUCLEIC ACID-BINDING PROTEIN, CONTAINING PIN DOMAIN-RELATED"/>
    <property type="match status" value="1"/>
</dbReference>